<evidence type="ECO:0000313" key="3">
    <source>
        <dbReference type="EMBL" id="MFC6334816.1"/>
    </source>
</evidence>
<name>A0ABW1VAE0_9BACL</name>
<accession>A0ABW1VAE0</accession>
<keyword evidence="4" id="KW-1185">Reference proteome</keyword>
<evidence type="ECO:0000313" key="4">
    <source>
        <dbReference type="Proteomes" id="UP001596233"/>
    </source>
</evidence>
<comment type="caution">
    <text evidence="3">The sequence shown here is derived from an EMBL/GenBank/DDBJ whole genome shotgun (WGS) entry which is preliminary data.</text>
</comment>
<comment type="similarity">
    <text evidence="1">Belongs to the bactofilin family.</text>
</comment>
<dbReference type="Proteomes" id="UP001596233">
    <property type="component" value="Unassembled WGS sequence"/>
</dbReference>
<protein>
    <submittedName>
        <fullName evidence="3">Polymer-forming cytoskeletal protein</fullName>
    </submittedName>
</protein>
<reference evidence="4" key="1">
    <citation type="journal article" date="2019" name="Int. J. Syst. Evol. Microbiol.">
        <title>The Global Catalogue of Microorganisms (GCM) 10K type strain sequencing project: providing services to taxonomists for standard genome sequencing and annotation.</title>
        <authorList>
            <consortium name="The Broad Institute Genomics Platform"/>
            <consortium name="The Broad Institute Genome Sequencing Center for Infectious Disease"/>
            <person name="Wu L."/>
            <person name="Ma J."/>
        </authorList>
    </citation>
    <scope>NUCLEOTIDE SEQUENCE [LARGE SCALE GENOMIC DNA]</scope>
    <source>
        <strain evidence="4">PCU 280</strain>
    </source>
</reference>
<dbReference type="EMBL" id="JBHSTE010000007">
    <property type="protein sequence ID" value="MFC6334816.1"/>
    <property type="molecule type" value="Genomic_DNA"/>
</dbReference>
<proteinExistence type="inferred from homology"/>
<feature type="region of interest" description="Disordered" evidence="2">
    <location>
        <begin position="121"/>
        <end position="142"/>
    </location>
</feature>
<feature type="compositionally biased region" description="Basic and acidic residues" evidence="2">
    <location>
        <begin position="125"/>
        <end position="142"/>
    </location>
</feature>
<dbReference type="InterPro" id="IPR007607">
    <property type="entry name" value="BacA/B"/>
</dbReference>
<evidence type="ECO:0000256" key="1">
    <source>
        <dbReference type="ARBA" id="ARBA00044755"/>
    </source>
</evidence>
<sequence>MFKESKRLIATDTLIGQGTVVEGSILTEANLRIEGEFHGEITTKGEIIVGEFGVAKADMNCVTLTIAGQVHGDVNVNGRLIITPSGQLNGTAVVQSIIVQEGGSFNGECKMSSAVKSELTALSKTQDDKQDKQEKAKARQAG</sequence>
<dbReference type="PANTHER" id="PTHR35024:SF4">
    <property type="entry name" value="POLYMER-FORMING CYTOSKELETAL PROTEIN"/>
    <property type="match status" value="1"/>
</dbReference>
<evidence type="ECO:0000256" key="2">
    <source>
        <dbReference type="SAM" id="MobiDB-lite"/>
    </source>
</evidence>
<dbReference type="PANTHER" id="PTHR35024">
    <property type="entry name" value="HYPOTHETICAL CYTOSOLIC PROTEIN"/>
    <property type="match status" value="1"/>
</dbReference>
<dbReference type="RefSeq" id="WP_379237716.1">
    <property type="nucleotide sequence ID" value="NZ_JBHSTE010000007.1"/>
</dbReference>
<organism evidence="3 4">
    <name type="scientific">Paenibacillus septentrionalis</name>
    <dbReference type="NCBI Taxonomy" id="429342"/>
    <lineage>
        <taxon>Bacteria</taxon>
        <taxon>Bacillati</taxon>
        <taxon>Bacillota</taxon>
        <taxon>Bacilli</taxon>
        <taxon>Bacillales</taxon>
        <taxon>Paenibacillaceae</taxon>
        <taxon>Paenibacillus</taxon>
    </lineage>
</organism>
<dbReference type="Pfam" id="PF04519">
    <property type="entry name" value="Bactofilin"/>
    <property type="match status" value="1"/>
</dbReference>
<gene>
    <name evidence="3" type="ORF">ACFP56_19480</name>
</gene>